<organism evidence="1 2">
    <name type="scientific">Violaceomyces palustris</name>
    <dbReference type="NCBI Taxonomy" id="1673888"/>
    <lineage>
        <taxon>Eukaryota</taxon>
        <taxon>Fungi</taxon>
        <taxon>Dikarya</taxon>
        <taxon>Basidiomycota</taxon>
        <taxon>Ustilaginomycotina</taxon>
        <taxon>Ustilaginomycetes</taxon>
        <taxon>Violaceomycetales</taxon>
        <taxon>Violaceomycetaceae</taxon>
        <taxon>Violaceomyces</taxon>
    </lineage>
</organism>
<dbReference type="EMBL" id="KZ821059">
    <property type="protein sequence ID" value="PWN46456.1"/>
    <property type="molecule type" value="Genomic_DNA"/>
</dbReference>
<gene>
    <name evidence="1" type="ORF">IE53DRAFT_391333</name>
</gene>
<name>A0ACD0NKW3_9BASI</name>
<keyword evidence="2" id="KW-1185">Reference proteome</keyword>
<sequence>MAVAPLTWSIPNPIQDYTTSTLSPMVRSELSKLEPNQYTLYETRDSDPSPNQEERDEQEDLEARGAQIGGLIERCTASKCLSMTFDDGPYLNHKKVVDTLESEGMKSTFFVNGQNFRCIYDTESVSALRYSYSRGHEICSHSWSHPHLSGATNEELDRQVQLVEDALYKILGVVPSCFRPPYGEITDDQVKYLNDRWGLQVINWNYDTMDANGATVDYSLNVYRNLKAPKHAIVLNHETVNTTANTVIPQAVKIVKQNGYSGSRTLSDTLGFNPYKVVGQRGKRDSTWTCDGKPAPGVL</sequence>
<dbReference type="Proteomes" id="UP000245626">
    <property type="component" value="Unassembled WGS sequence"/>
</dbReference>
<evidence type="ECO:0000313" key="1">
    <source>
        <dbReference type="EMBL" id="PWN46456.1"/>
    </source>
</evidence>
<proteinExistence type="predicted"/>
<reference evidence="1 2" key="1">
    <citation type="journal article" date="2018" name="Mol. Biol. Evol.">
        <title>Broad Genomic Sampling Reveals a Smut Pathogenic Ancestry of the Fungal Clade Ustilaginomycotina.</title>
        <authorList>
            <person name="Kijpornyongpan T."/>
            <person name="Mondo S.J."/>
            <person name="Barry K."/>
            <person name="Sandor L."/>
            <person name="Lee J."/>
            <person name="Lipzen A."/>
            <person name="Pangilinan J."/>
            <person name="LaButti K."/>
            <person name="Hainaut M."/>
            <person name="Henrissat B."/>
            <person name="Grigoriev I.V."/>
            <person name="Spatafora J.W."/>
            <person name="Aime M.C."/>
        </authorList>
    </citation>
    <scope>NUCLEOTIDE SEQUENCE [LARGE SCALE GENOMIC DNA]</scope>
    <source>
        <strain evidence="1 2">SA 807</strain>
    </source>
</reference>
<keyword evidence="1" id="KW-0378">Hydrolase</keyword>
<protein>
    <submittedName>
        <fullName evidence="1">Glycoside hydrolase/deacetylase</fullName>
    </submittedName>
</protein>
<evidence type="ECO:0000313" key="2">
    <source>
        <dbReference type="Proteomes" id="UP000245626"/>
    </source>
</evidence>
<accession>A0ACD0NKW3</accession>